<reference evidence="1" key="1">
    <citation type="submission" date="2023-08" db="EMBL/GenBank/DDBJ databases">
        <authorList>
            <person name="Alioto T."/>
            <person name="Alioto T."/>
            <person name="Gomez Garrido J."/>
        </authorList>
    </citation>
    <scope>NUCLEOTIDE SEQUENCE</scope>
</reference>
<accession>A0AA36AMP1</accession>
<dbReference type="AlphaFoldDB" id="A0AA36AMP1"/>
<gene>
    <name evidence="1" type="ORF">OCTVUL_1B009116</name>
</gene>
<name>A0AA36AMP1_OCTVU</name>
<keyword evidence="2" id="KW-1185">Reference proteome</keyword>
<dbReference type="Proteomes" id="UP001162480">
    <property type="component" value="Chromosome 3"/>
</dbReference>
<dbReference type="EMBL" id="OX597816">
    <property type="protein sequence ID" value="CAI9718953.1"/>
    <property type="molecule type" value="Genomic_DNA"/>
</dbReference>
<evidence type="ECO:0000313" key="2">
    <source>
        <dbReference type="Proteomes" id="UP001162480"/>
    </source>
</evidence>
<sequence>METFFGISKKTDTFVYHKLDVGAKEKVAVSVTETVASKRGEQGQSRKPTKGSTGAYVEFTIVALALYESQNSFSFTSCGLKAKTMSAH</sequence>
<organism evidence="1 2">
    <name type="scientific">Octopus vulgaris</name>
    <name type="common">Common octopus</name>
    <dbReference type="NCBI Taxonomy" id="6645"/>
    <lineage>
        <taxon>Eukaryota</taxon>
        <taxon>Metazoa</taxon>
        <taxon>Spiralia</taxon>
        <taxon>Lophotrochozoa</taxon>
        <taxon>Mollusca</taxon>
        <taxon>Cephalopoda</taxon>
        <taxon>Coleoidea</taxon>
        <taxon>Octopodiformes</taxon>
        <taxon>Octopoda</taxon>
        <taxon>Incirrata</taxon>
        <taxon>Octopodidae</taxon>
        <taxon>Octopus</taxon>
    </lineage>
</organism>
<protein>
    <submittedName>
        <fullName evidence="1">Uncharacterized protein</fullName>
    </submittedName>
</protein>
<evidence type="ECO:0000313" key="1">
    <source>
        <dbReference type="EMBL" id="CAI9718953.1"/>
    </source>
</evidence>
<proteinExistence type="predicted"/>